<accession>A0A6L6XBG7</accession>
<evidence type="ECO:0000313" key="2">
    <source>
        <dbReference type="EMBL" id="MVQ44212.1"/>
    </source>
</evidence>
<proteinExistence type="predicted"/>
<reference evidence="2 3" key="1">
    <citation type="submission" date="2019-10" db="EMBL/GenBank/DDBJ databases">
        <title>Roseburia spp. ameliorate alcoholic fatty liver via restoration of gut barrier function.</title>
        <authorList>
            <person name="Seo B."/>
            <person name="Ko G."/>
        </authorList>
    </citation>
    <scope>NUCLEOTIDE SEQUENCE [LARGE SCALE GENOMIC DNA]</scope>
    <source>
        <strain evidence="2 3">SNUG30017</strain>
    </source>
</reference>
<dbReference type="PANTHER" id="PTHR42855">
    <property type="entry name" value="ABC TRANSPORTER ATP-BINDING SUBUNIT"/>
    <property type="match status" value="1"/>
</dbReference>
<sequence length="67" mass="7557">MGFFVWKGNGEIFMSQIQVTDLTYGYEGSFDTVFENVPFGIDTDWKLGLIGRNGKGKTTFLNLLRGK</sequence>
<dbReference type="InterPro" id="IPR051309">
    <property type="entry name" value="ABCF_ATPase"/>
</dbReference>
<protein>
    <submittedName>
        <fullName evidence="2">ATP-binding cassette domain-containing protein</fullName>
    </submittedName>
</protein>
<keyword evidence="2" id="KW-0547">Nucleotide-binding</keyword>
<dbReference type="AlphaFoldDB" id="A0A6L6XBG7"/>
<dbReference type="EMBL" id="WGGT01000001">
    <property type="protein sequence ID" value="MVQ44212.1"/>
    <property type="molecule type" value="Genomic_DNA"/>
</dbReference>
<gene>
    <name evidence="2" type="ORF">GCK47_00435</name>
</gene>
<comment type="caution">
    <text evidence="2">The sequence shown here is derived from an EMBL/GenBank/DDBJ whole genome shotgun (WGS) entry which is preliminary data.</text>
</comment>
<dbReference type="Proteomes" id="UP000479531">
    <property type="component" value="Unassembled WGS sequence"/>
</dbReference>
<name>A0A6L6XBG7_9FIRM</name>
<dbReference type="Gene3D" id="3.40.50.300">
    <property type="entry name" value="P-loop containing nucleotide triphosphate hydrolases"/>
    <property type="match status" value="1"/>
</dbReference>
<dbReference type="SUPFAM" id="SSF52540">
    <property type="entry name" value="P-loop containing nucleoside triphosphate hydrolases"/>
    <property type="match status" value="1"/>
</dbReference>
<dbReference type="PANTHER" id="PTHR42855:SF2">
    <property type="entry name" value="DRUG RESISTANCE ABC TRANSPORTER,ATP-BINDING PROTEIN"/>
    <property type="match status" value="1"/>
</dbReference>
<evidence type="ECO:0000313" key="3">
    <source>
        <dbReference type="Proteomes" id="UP000479531"/>
    </source>
</evidence>
<keyword evidence="2" id="KW-0067">ATP-binding</keyword>
<dbReference type="Pfam" id="PF00005">
    <property type="entry name" value="ABC_tran"/>
    <property type="match status" value="1"/>
</dbReference>
<dbReference type="GO" id="GO:0005524">
    <property type="term" value="F:ATP binding"/>
    <property type="evidence" value="ECO:0007669"/>
    <property type="project" value="UniProtKB-KW"/>
</dbReference>
<evidence type="ECO:0000259" key="1">
    <source>
        <dbReference type="Pfam" id="PF00005"/>
    </source>
</evidence>
<organism evidence="2 3">
    <name type="scientific">Roseburia intestinalis</name>
    <dbReference type="NCBI Taxonomy" id="166486"/>
    <lineage>
        <taxon>Bacteria</taxon>
        <taxon>Bacillati</taxon>
        <taxon>Bacillota</taxon>
        <taxon>Clostridia</taxon>
        <taxon>Lachnospirales</taxon>
        <taxon>Lachnospiraceae</taxon>
        <taxon>Roseburia</taxon>
    </lineage>
</organism>
<feature type="domain" description="ABC transporter" evidence="1">
    <location>
        <begin position="35"/>
        <end position="66"/>
    </location>
</feature>
<dbReference type="GO" id="GO:0016887">
    <property type="term" value="F:ATP hydrolysis activity"/>
    <property type="evidence" value="ECO:0007669"/>
    <property type="project" value="InterPro"/>
</dbReference>
<dbReference type="InterPro" id="IPR003439">
    <property type="entry name" value="ABC_transporter-like_ATP-bd"/>
</dbReference>
<dbReference type="InterPro" id="IPR027417">
    <property type="entry name" value="P-loop_NTPase"/>
</dbReference>